<name>A0A0J6XGQ0_9ACTN</name>
<dbReference type="Proteomes" id="UP000035932">
    <property type="component" value="Unassembled WGS sequence"/>
</dbReference>
<accession>A0A0J6XGQ0</accession>
<dbReference type="InterPro" id="IPR016084">
    <property type="entry name" value="Haem_Oase-like_multi-hlx"/>
</dbReference>
<dbReference type="RefSeq" id="WP_048480434.1">
    <property type="nucleotide sequence ID" value="NZ_JBIRUD010000005.1"/>
</dbReference>
<comment type="caution">
    <text evidence="1">The sequence shown here is derived from an EMBL/GenBank/DDBJ whole genome shotgun (WGS) entry which is preliminary data.</text>
</comment>
<dbReference type="AlphaFoldDB" id="A0A0J6XGQ0"/>
<dbReference type="EMBL" id="LFML01000158">
    <property type="protein sequence ID" value="KMO93833.1"/>
    <property type="molecule type" value="Genomic_DNA"/>
</dbReference>
<dbReference type="Gene3D" id="1.20.910.10">
    <property type="entry name" value="Heme oxygenase-like"/>
    <property type="match status" value="1"/>
</dbReference>
<evidence type="ECO:0008006" key="3">
    <source>
        <dbReference type="Google" id="ProtNLM"/>
    </source>
</evidence>
<dbReference type="SUPFAM" id="SSF48613">
    <property type="entry name" value="Heme oxygenase-like"/>
    <property type="match status" value="1"/>
</dbReference>
<proteinExistence type="predicted"/>
<protein>
    <recommendedName>
        <fullName evidence="3">Thiaminase-2/PQQC domain-containing protein</fullName>
    </recommendedName>
</protein>
<evidence type="ECO:0000313" key="1">
    <source>
        <dbReference type="EMBL" id="KMO93833.1"/>
    </source>
</evidence>
<keyword evidence="2" id="KW-1185">Reference proteome</keyword>
<evidence type="ECO:0000313" key="2">
    <source>
        <dbReference type="Proteomes" id="UP000035932"/>
    </source>
</evidence>
<sequence>MHDLHALDGFEDALIEEFRAHPVLANVAGLPEEDFAALLLQRRFVSLAFTPAYDLAIDLLRDEAGLRIARVILREEYPDGHGRTPSHREDMTHDMRRLGISRPALVASRPTAATRAVVQDTLELIADAGGHADADLRLLTILRFWGEVLVSVEYGRLWERMAPLLTEEGTNRSRFYHPHHVHDAKTHSLATVSLLSGSHSDRLATRVTELLAQEESTDGFRELEERALHLKSRFYDQFLPAVDRVAATPVSPRRG</sequence>
<organism evidence="1 2">
    <name type="scientific">Streptomyces roseus</name>
    <dbReference type="NCBI Taxonomy" id="66430"/>
    <lineage>
        <taxon>Bacteria</taxon>
        <taxon>Bacillati</taxon>
        <taxon>Actinomycetota</taxon>
        <taxon>Actinomycetes</taxon>
        <taxon>Kitasatosporales</taxon>
        <taxon>Streptomycetaceae</taxon>
        <taxon>Streptomyces</taxon>
    </lineage>
</organism>
<dbReference type="PATRIC" id="fig|66430.4.peg.3146"/>
<gene>
    <name evidence="1" type="ORF">ACS04_32455</name>
</gene>
<reference evidence="1 2" key="1">
    <citation type="submission" date="2015-06" db="EMBL/GenBank/DDBJ databases">
        <title>Recapitulation of the evolution of biosynthetic gene clusters reveals hidden chemical diversity on bacterial genomes.</title>
        <authorList>
            <person name="Cruz-Morales P."/>
            <person name="Martinez-Guerrero C."/>
            <person name="Morales-Escalante M.A."/>
            <person name="Yanez-Guerra L.A."/>
            <person name="Kopp J.F."/>
            <person name="Feldmann J."/>
            <person name="Ramos-Aboites H.E."/>
            <person name="Barona-Gomez F."/>
        </authorList>
    </citation>
    <scope>NUCLEOTIDE SEQUENCE [LARGE SCALE GENOMIC DNA]</scope>
    <source>
        <strain evidence="1 2">ATCC 31245</strain>
    </source>
</reference>